<comment type="caution">
    <text evidence="4">The sequence shown here is derived from an EMBL/GenBank/DDBJ whole genome shotgun (WGS) entry which is preliminary data.</text>
</comment>
<dbReference type="CDD" id="cd00519">
    <property type="entry name" value="Lipase_3"/>
    <property type="match status" value="1"/>
</dbReference>
<evidence type="ECO:0000259" key="3">
    <source>
        <dbReference type="Pfam" id="PF01764"/>
    </source>
</evidence>
<keyword evidence="5" id="KW-1185">Reference proteome</keyword>
<dbReference type="EMBL" id="VIEB01000037">
    <property type="protein sequence ID" value="TQE10672.1"/>
    <property type="molecule type" value="Genomic_DNA"/>
</dbReference>
<keyword evidence="2" id="KW-1133">Transmembrane helix</keyword>
<evidence type="ECO:0000256" key="2">
    <source>
        <dbReference type="SAM" id="Phobius"/>
    </source>
</evidence>
<dbReference type="Proteomes" id="UP000315295">
    <property type="component" value="Unassembled WGS sequence"/>
</dbReference>
<keyword evidence="2" id="KW-0472">Membrane</keyword>
<dbReference type="InterPro" id="IPR002921">
    <property type="entry name" value="Fungal_lipase-type"/>
</dbReference>
<reference evidence="4 5" key="1">
    <citation type="journal article" date="2019" name="G3 (Bethesda)">
        <title>Sequencing of a Wild Apple (Malus baccata) Genome Unravels the Differences Between Cultivated and Wild Apple Species Regarding Disease Resistance and Cold Tolerance.</title>
        <authorList>
            <person name="Chen X."/>
        </authorList>
    </citation>
    <scope>NUCLEOTIDE SEQUENCE [LARGE SCALE GENOMIC DNA]</scope>
    <source>
        <strain evidence="5">cv. Shandingzi</strain>
        <tissue evidence="4">Leaves</tissue>
    </source>
</reference>
<feature type="transmembrane region" description="Helical" evidence="2">
    <location>
        <begin position="56"/>
        <end position="73"/>
    </location>
</feature>
<feature type="domain" description="Fungal lipase-type" evidence="3">
    <location>
        <begin position="202"/>
        <end position="371"/>
    </location>
</feature>
<dbReference type="SUPFAM" id="SSF53474">
    <property type="entry name" value="alpha/beta-Hydrolases"/>
    <property type="match status" value="1"/>
</dbReference>
<dbReference type="Gene3D" id="3.40.50.1820">
    <property type="entry name" value="alpha/beta hydrolase"/>
    <property type="match status" value="1"/>
</dbReference>
<evidence type="ECO:0000313" key="4">
    <source>
        <dbReference type="EMBL" id="TQE10672.1"/>
    </source>
</evidence>
<accession>A0A540NHZ8</accession>
<keyword evidence="1" id="KW-0378">Hydrolase</keyword>
<proteinExistence type="predicted"/>
<gene>
    <name evidence="4" type="ORF">C1H46_003575</name>
</gene>
<dbReference type="InterPro" id="IPR029058">
    <property type="entry name" value="AB_hydrolase_fold"/>
</dbReference>
<organism evidence="4 5">
    <name type="scientific">Malus baccata</name>
    <name type="common">Siberian crab apple</name>
    <name type="synonym">Pyrus baccata</name>
    <dbReference type="NCBI Taxonomy" id="106549"/>
    <lineage>
        <taxon>Eukaryota</taxon>
        <taxon>Viridiplantae</taxon>
        <taxon>Streptophyta</taxon>
        <taxon>Embryophyta</taxon>
        <taxon>Tracheophyta</taxon>
        <taxon>Spermatophyta</taxon>
        <taxon>Magnoliopsida</taxon>
        <taxon>eudicotyledons</taxon>
        <taxon>Gunneridae</taxon>
        <taxon>Pentapetalae</taxon>
        <taxon>rosids</taxon>
        <taxon>fabids</taxon>
        <taxon>Rosales</taxon>
        <taxon>Rosaceae</taxon>
        <taxon>Amygdaloideae</taxon>
        <taxon>Maleae</taxon>
        <taxon>Malus</taxon>
    </lineage>
</organism>
<dbReference type="GO" id="GO:0006629">
    <property type="term" value="P:lipid metabolic process"/>
    <property type="evidence" value="ECO:0007669"/>
    <property type="project" value="InterPro"/>
</dbReference>
<dbReference type="AlphaFoldDB" id="A0A540NHZ8"/>
<protein>
    <recommendedName>
        <fullName evidence="3">Fungal lipase-type domain-containing protein</fullName>
    </recommendedName>
</protein>
<evidence type="ECO:0000256" key="1">
    <source>
        <dbReference type="ARBA" id="ARBA00022801"/>
    </source>
</evidence>
<dbReference type="InterPro" id="IPR044819">
    <property type="entry name" value="OBL-like"/>
</dbReference>
<dbReference type="Pfam" id="PF01764">
    <property type="entry name" value="Lipase_3"/>
    <property type="match status" value="1"/>
</dbReference>
<dbReference type="PANTHER" id="PTHR46086">
    <property type="entry name" value="ALPHA/BETA-HYDROLASES SUPERFAMILY PROTEIN"/>
    <property type="match status" value="1"/>
</dbReference>
<keyword evidence="2" id="KW-0812">Transmembrane</keyword>
<sequence>MASKEHVCHNYVFLKPEEASFIELIRLLFSSDIEKRSFINCSGDEGRERRKFERRWVIFVSIVVQWMFLFFRTPMARTGGTVNKLLNLVATNGGLFALFKMWLTGKVAEADSLSTRSVLGNLDRRVELDDNIKPGNTRYEGALSMMAAKMSYENQVLIKTIVTGHWKMKFIEFYNFWNGYQRRDSTQAFLFQDKTSDPNLIVVAFRGTDPFDADAWRTDFDISWCEFAGLGKTHSGFMKALGMQPNRSWPLEQEAQQVNAAEQHPHQFAYYKIRQILMDLMQENKNAKFILTGHSLGGALAVLFAAVLAMHDYEEKYAWLMGRLEGVYTFGQPRVGDENFGGFMREKLKNYGVKYMRYVYSNDMVPRIPYDDKTLLFKHFGPSLYFSSCYKGKVLEEEPNKNYFNVYWFIPKCLNALWELIRSFILPLIRGAEYNESWFMRMLRVVGLVIPGLAAHAPQDYVNITRLGSLPSLAHVQKRIPLIVMELGRDAKLLSRGGVESVQKGFGGGTQQDYFNVFWFIPKCLNALWELIRSFILPLKRGLRNTRKADYEDA</sequence>
<evidence type="ECO:0000313" key="5">
    <source>
        <dbReference type="Proteomes" id="UP000315295"/>
    </source>
</evidence>
<dbReference type="PANTHER" id="PTHR46086:SF4">
    <property type="entry name" value="ALPHA_BETA-HYDROLASES SUPERFAMILY PROTEIN"/>
    <property type="match status" value="1"/>
</dbReference>
<dbReference type="GO" id="GO:0004806">
    <property type="term" value="F:triacylglycerol lipase activity"/>
    <property type="evidence" value="ECO:0007669"/>
    <property type="project" value="InterPro"/>
</dbReference>
<name>A0A540NHZ8_MALBA</name>